<dbReference type="GO" id="GO:0030527">
    <property type="term" value="F:structural constituent of chromatin"/>
    <property type="evidence" value="ECO:0007669"/>
    <property type="project" value="InterPro"/>
</dbReference>
<protein>
    <submittedName>
        <fullName evidence="4">Nucleoid DNA-binding protein</fullName>
    </submittedName>
</protein>
<evidence type="ECO:0000256" key="1">
    <source>
        <dbReference type="ARBA" id="ARBA00010529"/>
    </source>
</evidence>
<dbReference type="GO" id="GO:0005829">
    <property type="term" value="C:cytosol"/>
    <property type="evidence" value="ECO:0007669"/>
    <property type="project" value="TreeGrafter"/>
</dbReference>
<dbReference type="EMBL" id="FNRF01000002">
    <property type="protein sequence ID" value="SEA34959.1"/>
    <property type="molecule type" value="Genomic_DNA"/>
</dbReference>
<reference evidence="4 5" key="1">
    <citation type="submission" date="2016-10" db="EMBL/GenBank/DDBJ databases">
        <authorList>
            <person name="de Groot N.N."/>
        </authorList>
    </citation>
    <scope>NUCLEOTIDE SEQUENCE [LARGE SCALE GENOMIC DNA]</scope>
    <source>
        <strain evidence="4 5">D31d</strain>
    </source>
</reference>
<dbReference type="InterPro" id="IPR000119">
    <property type="entry name" value="Hist_DNA-bd"/>
</dbReference>
<dbReference type="Gene3D" id="4.10.520.10">
    <property type="entry name" value="IHF-like DNA-binding proteins"/>
    <property type="match status" value="1"/>
</dbReference>
<comment type="similarity">
    <text evidence="1 3">Belongs to the bacterial histone-like protein family.</text>
</comment>
<evidence type="ECO:0000313" key="4">
    <source>
        <dbReference type="EMBL" id="SEA34959.1"/>
    </source>
</evidence>
<dbReference type="Gene3D" id="3.90.320.10">
    <property type="match status" value="1"/>
</dbReference>
<name>A0A1H4AG08_XYLRU</name>
<evidence type="ECO:0000313" key="5">
    <source>
        <dbReference type="Proteomes" id="UP000182257"/>
    </source>
</evidence>
<organism evidence="4 5">
    <name type="scientific">Xylanibacter ruminicola</name>
    <name type="common">Prevotella ruminicola</name>
    <dbReference type="NCBI Taxonomy" id="839"/>
    <lineage>
        <taxon>Bacteria</taxon>
        <taxon>Pseudomonadati</taxon>
        <taxon>Bacteroidota</taxon>
        <taxon>Bacteroidia</taxon>
        <taxon>Bacteroidales</taxon>
        <taxon>Prevotellaceae</taxon>
        <taxon>Xylanibacter</taxon>
    </lineage>
</organism>
<gene>
    <name evidence="4" type="ORF">SAMN05216462_1206</name>
</gene>
<dbReference type="RefSeq" id="WP_074760677.1">
    <property type="nucleotide sequence ID" value="NZ_FNRF01000002.1"/>
</dbReference>
<dbReference type="Pfam" id="PF00216">
    <property type="entry name" value="Bac_DNA_binding"/>
    <property type="match status" value="1"/>
</dbReference>
<accession>A0A1H4AG08</accession>
<dbReference type="CDD" id="cd13832">
    <property type="entry name" value="IHF"/>
    <property type="match status" value="1"/>
</dbReference>
<dbReference type="OrthoDB" id="884899at2"/>
<proteinExistence type="inferred from homology"/>
<dbReference type="InterPro" id="IPR011604">
    <property type="entry name" value="PDDEXK-like_dom_sf"/>
</dbReference>
<dbReference type="InterPro" id="IPR010992">
    <property type="entry name" value="IHF-like_DNA-bd_dom_sf"/>
</dbReference>
<evidence type="ECO:0000256" key="2">
    <source>
        <dbReference type="ARBA" id="ARBA00023125"/>
    </source>
</evidence>
<dbReference type="Proteomes" id="UP000182257">
    <property type="component" value="Unassembled WGS sequence"/>
</dbReference>
<dbReference type="SMART" id="SM00411">
    <property type="entry name" value="BHL"/>
    <property type="match status" value="1"/>
</dbReference>
<dbReference type="SUPFAM" id="SSF47729">
    <property type="entry name" value="IHF-like DNA-binding proteins"/>
    <property type="match status" value="1"/>
</dbReference>
<dbReference type="GO" id="GO:0003677">
    <property type="term" value="F:DNA binding"/>
    <property type="evidence" value="ECO:0007669"/>
    <property type="project" value="UniProtKB-KW"/>
</dbReference>
<dbReference type="AlphaFoldDB" id="A0A1H4AG08"/>
<dbReference type="PANTHER" id="PTHR33175:SF2">
    <property type="entry name" value="INTEGRATION HOST FACTOR SUBUNIT ALPHA"/>
    <property type="match status" value="1"/>
</dbReference>
<dbReference type="PANTHER" id="PTHR33175">
    <property type="entry name" value="DNA-BINDING PROTEIN HU"/>
    <property type="match status" value="1"/>
</dbReference>
<keyword evidence="2 4" id="KW-0238">DNA-binding</keyword>
<sequence>MREENRKVNKKKLSEYIAESANISQKKAKTVLNKILSLIKEELVDSKKSSLPQIGSFIVKEKKGRRYKNIRTGDIKYSLPRPAIVFRPSSSLLNILNIKETVTPKTTANKPTEKKTPYYIEDGTGCKVYYSKPNPEQTDNLNINFSPIHSLVNEKDFPIVLMPQKNSYLKLPREGRSDARGYKEKDFLNELQKADLPISISVDKHLSILGRTLPYEPDFVLYDKGLNLYIDVEIDEPYDGYSRTPTHISNGTDRIRDQFFIDSGWVVIRFSEHQIHTNPTGCVSTIRYIVDSLRDNVHNAKMSNSVVHEEKWDSVQAIIWERNLYRENYLGIQSFEKIIRNLKVICLDKSDKIETNLSRPSIHENLTKPKSNNKNQIQFDDRNHTYYPKKDPSGNSDYISVTTLIEEFFPHFDVDAYIVKKMQDTGKTREEIEKELREPSERGTTMHAEIEKCLKGKSYDGSSLELQMFKRFYDDRIIPQKLTFADAEKVIELPEHNIAGTVDALFKKSNGDYVMIDWKRSKHLIIDGYPRKYGFGRGLSVLSHLDNSSYYKYEMQQSFYKYILEKRYNMTISSMILVVLYPTYDNYFTIKLSNYREKEVKEIIEIHDRMLK</sequence>
<evidence type="ECO:0000256" key="3">
    <source>
        <dbReference type="RuleBase" id="RU003939"/>
    </source>
</evidence>